<feature type="compositionally biased region" description="Polar residues" evidence="2">
    <location>
        <begin position="116"/>
        <end position="134"/>
    </location>
</feature>
<dbReference type="OrthoDB" id="6105938at2759"/>
<dbReference type="PROSITE" id="PS50119">
    <property type="entry name" value="ZF_BBOX"/>
    <property type="match status" value="1"/>
</dbReference>
<proteinExistence type="predicted"/>
<dbReference type="GO" id="GO:0008270">
    <property type="term" value="F:zinc ion binding"/>
    <property type="evidence" value="ECO:0007669"/>
    <property type="project" value="UniProtKB-KW"/>
</dbReference>
<dbReference type="Pfam" id="PF00643">
    <property type="entry name" value="zf-B_box"/>
    <property type="match status" value="1"/>
</dbReference>
<reference evidence="4 5" key="1">
    <citation type="submission" date="2020-08" db="EMBL/GenBank/DDBJ databases">
        <authorList>
            <person name="Newling K."/>
            <person name="Davey J."/>
            <person name="Forrester S."/>
        </authorList>
    </citation>
    <scope>NUCLEOTIDE SEQUENCE [LARGE SCALE GENOMIC DNA]</scope>
    <source>
        <strain evidence="5">Crithidia deanei Carvalho (ATCC PRA-265)</strain>
    </source>
</reference>
<dbReference type="AlphaFoldDB" id="A0A7G2C8B9"/>
<gene>
    <name evidence="4" type="ORF">ADEAN_000346400</name>
</gene>
<protein>
    <submittedName>
        <fullName evidence="4">B-box zinc finger containing protein, putative</fullName>
    </submittedName>
</protein>
<feature type="compositionally biased region" description="Low complexity" evidence="2">
    <location>
        <begin position="233"/>
        <end position="251"/>
    </location>
</feature>
<feature type="compositionally biased region" description="Basic residues" evidence="2">
    <location>
        <begin position="33"/>
        <end position="50"/>
    </location>
</feature>
<feature type="compositionally biased region" description="Basic and acidic residues" evidence="2">
    <location>
        <begin position="215"/>
        <end position="232"/>
    </location>
</feature>
<keyword evidence="1" id="KW-0862">Zinc</keyword>
<sequence length="311" mass="34318">MDKFHYERTQSVPSSRLYRQPSPAASEGSQGQQHHHRSRHSSRQRPHSAPRQRLVPNSSPDSLPLPEPALHRHSVPDNYGMIRSPLRTPNTDALRPSQVRASFVAVSPPDSPRPSLGSNSALSAKPLYTNNMKSGDSKGGQLYTSLLPPSPVRSPRNGVNDSRTARYPAINNQYDNMNEDATRANNTSTERRSGLYTNQLRRPGALLETDNIPSDLRRRPSEPQENRRERPITPRSNGPNTNSTNNRNEGGPYVNSPRSQPAAAPPGILREAPTSLRCGVHTSQLTTLYCATCRELCCPYCASVGHHKGTT</sequence>
<keyword evidence="5" id="KW-1185">Reference proteome</keyword>
<dbReference type="SUPFAM" id="SSF57845">
    <property type="entry name" value="B-box zinc-binding domain"/>
    <property type="match status" value="1"/>
</dbReference>
<feature type="domain" description="B box-type" evidence="3">
    <location>
        <begin position="273"/>
        <end position="311"/>
    </location>
</feature>
<evidence type="ECO:0000256" key="2">
    <source>
        <dbReference type="SAM" id="MobiDB-lite"/>
    </source>
</evidence>
<keyword evidence="1" id="KW-0863">Zinc-finger</keyword>
<dbReference type="VEuPathDB" id="TriTrypDB:ADEAN_000346400"/>
<keyword evidence="1" id="KW-0479">Metal-binding</keyword>
<feature type="region of interest" description="Disordered" evidence="2">
    <location>
        <begin position="1"/>
        <end position="268"/>
    </location>
</feature>
<dbReference type="EMBL" id="LR877150">
    <property type="protein sequence ID" value="CAD2216006.1"/>
    <property type="molecule type" value="Genomic_DNA"/>
</dbReference>
<evidence type="ECO:0000256" key="1">
    <source>
        <dbReference type="PROSITE-ProRule" id="PRU00024"/>
    </source>
</evidence>
<evidence type="ECO:0000259" key="3">
    <source>
        <dbReference type="PROSITE" id="PS50119"/>
    </source>
</evidence>
<evidence type="ECO:0000313" key="5">
    <source>
        <dbReference type="Proteomes" id="UP000515908"/>
    </source>
</evidence>
<name>A0A7G2C8B9_9TRYP</name>
<dbReference type="Gene3D" id="3.30.160.60">
    <property type="entry name" value="Classic Zinc Finger"/>
    <property type="match status" value="1"/>
</dbReference>
<evidence type="ECO:0000313" key="4">
    <source>
        <dbReference type="EMBL" id="CAD2216006.1"/>
    </source>
</evidence>
<dbReference type="Proteomes" id="UP000515908">
    <property type="component" value="Chromosome 06"/>
</dbReference>
<organism evidence="4 5">
    <name type="scientific">Angomonas deanei</name>
    <dbReference type="NCBI Taxonomy" id="59799"/>
    <lineage>
        <taxon>Eukaryota</taxon>
        <taxon>Discoba</taxon>
        <taxon>Euglenozoa</taxon>
        <taxon>Kinetoplastea</taxon>
        <taxon>Metakinetoplastina</taxon>
        <taxon>Trypanosomatida</taxon>
        <taxon>Trypanosomatidae</taxon>
        <taxon>Strigomonadinae</taxon>
        <taxon>Angomonas</taxon>
    </lineage>
</organism>
<accession>A0A7G2C8B9</accession>
<dbReference type="InterPro" id="IPR000315">
    <property type="entry name" value="Znf_B-box"/>
</dbReference>